<dbReference type="AlphaFoldDB" id="A0A242A667"/>
<evidence type="ECO:0000313" key="3">
    <source>
        <dbReference type="EMBL" id="OTN76409.1"/>
    </source>
</evidence>
<dbReference type="STRING" id="1834191.A5886_001486"/>
<name>A0A242A667_9ENTE</name>
<dbReference type="InterPro" id="IPR001509">
    <property type="entry name" value="Epimerase_deHydtase"/>
</dbReference>
<keyword evidence="4" id="KW-1185">Reference proteome</keyword>
<dbReference type="InterPro" id="IPR036291">
    <property type="entry name" value="NAD(P)-bd_dom_sf"/>
</dbReference>
<feature type="domain" description="NAD-dependent epimerase/dehydratase" evidence="2">
    <location>
        <begin position="4"/>
        <end position="212"/>
    </location>
</feature>
<proteinExistence type="inferred from homology"/>
<organism evidence="3 4">
    <name type="scientific">Candidatus Enterococcus testudinis</name>
    <dbReference type="NCBI Taxonomy" id="1834191"/>
    <lineage>
        <taxon>Bacteria</taxon>
        <taxon>Bacillati</taxon>
        <taxon>Bacillota</taxon>
        <taxon>Bacilli</taxon>
        <taxon>Lactobacillales</taxon>
        <taxon>Enterococcaceae</taxon>
        <taxon>Enterococcus</taxon>
    </lineage>
</organism>
<dbReference type="Proteomes" id="UP000195043">
    <property type="component" value="Unassembled WGS sequence"/>
</dbReference>
<comment type="similarity">
    <text evidence="1">Belongs to the NAD(P)-dependent epimerase/dehydratase family.</text>
</comment>
<dbReference type="RefSeq" id="WP_179190002.1">
    <property type="nucleotide sequence ID" value="NZ_NGKU01000001.1"/>
</dbReference>
<accession>A0A242A667</accession>
<sequence>MKDILIIGGTGTISLPITQALAQNKDNHVYVLNRGTKNDLLPAAVTTLTGDITDKEAMKTLLADRRYDCVINFIVWNAQDAETNIVLFRDKTKQFVFISTVATLNHEATCLIDEDSPVGNRFSPYGQNKAAAEARFLTAYQEENFPVTIIRPTQTYSKERIPLSIKGKNCWGVVQRMIDGKEVIIHGEGQSLWASTHAEDFASGFVPIIEQQALIGEICQIMNPASHTWDMLYQTLADLLGVAYRPVYIPTDLLRKADNYDFDQSIQGDKRWSNLFDIGRLKTVVPDFDCQISIKEGLQRYLDYMAEHPDLAQEDPQFDQWCDQVIAAYRTLQNDFFVQLAQIEEQ</sequence>
<evidence type="ECO:0000256" key="1">
    <source>
        <dbReference type="ARBA" id="ARBA00007637"/>
    </source>
</evidence>
<evidence type="ECO:0000313" key="4">
    <source>
        <dbReference type="Proteomes" id="UP000195043"/>
    </source>
</evidence>
<comment type="caution">
    <text evidence="3">The sequence shown here is derived from an EMBL/GenBank/DDBJ whole genome shotgun (WGS) entry which is preliminary data.</text>
</comment>
<dbReference type="SUPFAM" id="SSF51735">
    <property type="entry name" value="NAD(P)-binding Rossmann-fold domains"/>
    <property type="match status" value="1"/>
</dbReference>
<reference evidence="3 4" key="1">
    <citation type="submission" date="2017-05" db="EMBL/GenBank/DDBJ databases">
        <title>The Genome Sequence of Enterococcus sp. 8G7_MSG3316.</title>
        <authorList>
            <consortium name="The Broad Institute Genomics Platform"/>
            <consortium name="The Broad Institute Genomic Center for Infectious Diseases"/>
            <person name="Earl A."/>
            <person name="Manson A."/>
            <person name="Schwartman J."/>
            <person name="Gilmore M."/>
            <person name="Abouelleil A."/>
            <person name="Cao P."/>
            <person name="Chapman S."/>
            <person name="Cusick C."/>
            <person name="Shea T."/>
            <person name="Young S."/>
            <person name="Neafsey D."/>
            <person name="Nusbaum C."/>
            <person name="Birren B."/>
        </authorList>
    </citation>
    <scope>NUCLEOTIDE SEQUENCE [LARGE SCALE GENOMIC DNA]</scope>
    <source>
        <strain evidence="3 4">8G7_MSG3316</strain>
    </source>
</reference>
<gene>
    <name evidence="3" type="ORF">A5886_001486</name>
</gene>
<dbReference type="EMBL" id="NGKU01000001">
    <property type="protein sequence ID" value="OTN76409.1"/>
    <property type="molecule type" value="Genomic_DNA"/>
</dbReference>
<evidence type="ECO:0000259" key="2">
    <source>
        <dbReference type="Pfam" id="PF01370"/>
    </source>
</evidence>
<dbReference type="Gene3D" id="3.40.50.720">
    <property type="entry name" value="NAD(P)-binding Rossmann-like Domain"/>
    <property type="match status" value="1"/>
</dbReference>
<dbReference type="Pfam" id="PF01370">
    <property type="entry name" value="Epimerase"/>
    <property type="match status" value="1"/>
</dbReference>
<dbReference type="PANTHER" id="PTHR43000">
    <property type="entry name" value="DTDP-D-GLUCOSE 4,6-DEHYDRATASE-RELATED"/>
    <property type="match status" value="1"/>
</dbReference>
<protein>
    <recommendedName>
        <fullName evidence="2">NAD-dependent epimerase/dehydratase domain-containing protein</fullName>
    </recommendedName>
</protein>